<organism evidence="3 4">
    <name type="scientific">Microvirga vignae</name>
    <dbReference type="NCBI Taxonomy" id="1225564"/>
    <lineage>
        <taxon>Bacteria</taxon>
        <taxon>Pseudomonadati</taxon>
        <taxon>Pseudomonadota</taxon>
        <taxon>Alphaproteobacteria</taxon>
        <taxon>Hyphomicrobiales</taxon>
        <taxon>Methylobacteriaceae</taxon>
        <taxon>Microvirga</taxon>
    </lineage>
</organism>
<dbReference type="InterPro" id="IPR019088">
    <property type="entry name" value="CHP02186-rel_TM"/>
</dbReference>
<keyword evidence="1" id="KW-1133">Transmembrane helix</keyword>
<dbReference type="STRING" id="1225564.AA309_28520"/>
<dbReference type="Pfam" id="PF09608">
    <property type="entry name" value="Alph_Pro_TM"/>
    <property type="match status" value="1"/>
</dbReference>
<dbReference type="OrthoDB" id="9815212at2"/>
<sequence length="264" mass="29343">MVPESALHFWVRCSSILLVVLASITSASAETLITSLSNHRVLINSNYTGTSIAVFGAIERDAQTVARATGYDVVVTVRGPRQFLVVREKERLGPIWINQEQQKFPQAPAYLSVLTSRSIEEITSVQLRQRQKIGLRAIINSTDFTNERGAGADKQFREALYRLKAQQGLYLEDERGVTFLTADIFRASIPLPATAPPGDYSVEVTLFADTVILASTITHFELVKTDFEEQIGSVARDWSLFYGLATALIAILFGWLASVIFRRD</sequence>
<reference evidence="3 4" key="1">
    <citation type="submission" date="2015-05" db="EMBL/GenBank/DDBJ databases">
        <title>Draft genome sequence of Microvirga vignae strain BR3299, a novel nitrogen fixing bacteria isolated from Brazil semi-aired region.</title>
        <authorList>
            <person name="Zilli J.E."/>
            <person name="Passos S.R."/>
            <person name="Leite J."/>
            <person name="Baldani J.I."/>
            <person name="Xavier G.R."/>
            <person name="Rumjaneck N.G."/>
            <person name="Simoes-Araujo J.L."/>
        </authorList>
    </citation>
    <scope>NUCLEOTIDE SEQUENCE [LARGE SCALE GENOMIC DNA]</scope>
    <source>
        <strain evidence="3 4">BR3299</strain>
    </source>
</reference>
<dbReference type="AlphaFoldDB" id="A0A0H1R4A1"/>
<evidence type="ECO:0000256" key="1">
    <source>
        <dbReference type="SAM" id="Phobius"/>
    </source>
</evidence>
<name>A0A0H1R4A1_9HYPH</name>
<evidence type="ECO:0000256" key="2">
    <source>
        <dbReference type="SAM" id="SignalP"/>
    </source>
</evidence>
<gene>
    <name evidence="3" type="ORF">AA309_28520</name>
</gene>
<feature type="signal peptide" evidence="2">
    <location>
        <begin position="1"/>
        <end position="29"/>
    </location>
</feature>
<keyword evidence="1" id="KW-0812">Transmembrane</keyword>
<accession>A0A0H1R4A1</accession>
<feature type="transmembrane region" description="Helical" evidence="1">
    <location>
        <begin position="240"/>
        <end position="261"/>
    </location>
</feature>
<protein>
    <submittedName>
        <fullName evidence="3">Membrane protein</fullName>
    </submittedName>
</protein>
<dbReference type="RefSeq" id="WP_047192406.1">
    <property type="nucleotide sequence ID" value="NZ_LCYG01000108.1"/>
</dbReference>
<feature type="chain" id="PRO_5002593070" evidence="2">
    <location>
        <begin position="30"/>
        <end position="264"/>
    </location>
</feature>
<dbReference type="Proteomes" id="UP000035489">
    <property type="component" value="Unassembled WGS sequence"/>
</dbReference>
<proteinExistence type="predicted"/>
<evidence type="ECO:0000313" key="4">
    <source>
        <dbReference type="Proteomes" id="UP000035489"/>
    </source>
</evidence>
<keyword evidence="1" id="KW-0472">Membrane</keyword>
<dbReference type="EMBL" id="LCYG01000108">
    <property type="protein sequence ID" value="KLK89953.1"/>
    <property type="molecule type" value="Genomic_DNA"/>
</dbReference>
<keyword evidence="2" id="KW-0732">Signal</keyword>
<comment type="caution">
    <text evidence="3">The sequence shown here is derived from an EMBL/GenBank/DDBJ whole genome shotgun (WGS) entry which is preliminary data.</text>
</comment>
<evidence type="ECO:0000313" key="3">
    <source>
        <dbReference type="EMBL" id="KLK89953.1"/>
    </source>
</evidence>
<keyword evidence="4" id="KW-1185">Reference proteome</keyword>
<dbReference type="PATRIC" id="fig|1225564.3.peg.241"/>